<dbReference type="NCBIfam" id="TIGR01816">
    <property type="entry name" value="sdhA_forward"/>
    <property type="match status" value="1"/>
</dbReference>
<feature type="binding site" evidence="18">
    <location>
        <begin position="89"/>
        <end position="104"/>
    </location>
    <ligand>
        <name>FAD</name>
        <dbReference type="ChEBI" id="CHEBI:57692"/>
    </ligand>
</feature>
<feature type="domain" description="FAD-dependent oxidoreductase 2 FAD-binding" evidence="21">
    <location>
        <begin position="61"/>
        <end position="456"/>
    </location>
</feature>
<evidence type="ECO:0000256" key="20">
    <source>
        <dbReference type="RuleBase" id="RU362051"/>
    </source>
</evidence>
<evidence type="ECO:0000256" key="5">
    <source>
        <dbReference type="ARBA" id="ARBA00022532"/>
    </source>
</evidence>
<proteinExistence type="inferred from homology"/>
<dbReference type="Gene3D" id="3.50.50.60">
    <property type="entry name" value="FAD/NAD(P)-binding domain"/>
    <property type="match status" value="1"/>
</dbReference>
<dbReference type="PANTHER" id="PTHR11632">
    <property type="entry name" value="SUCCINATE DEHYDROGENASE 2 FLAVOPROTEIN SUBUNIT"/>
    <property type="match status" value="1"/>
</dbReference>
<evidence type="ECO:0000256" key="7">
    <source>
        <dbReference type="ARBA" id="ARBA00022792"/>
    </source>
</evidence>
<dbReference type="PIRSF" id="PIRSF000171">
    <property type="entry name" value="SDHA_APRA_LASPO"/>
    <property type="match status" value="1"/>
</dbReference>
<name>A0A9N8VIA3_9GLOM</name>
<feature type="binding site" evidence="18">
    <location>
        <begin position="455"/>
        <end position="456"/>
    </location>
    <ligand>
        <name>FAD</name>
        <dbReference type="ChEBI" id="CHEBI:57692"/>
    </ligand>
</feature>
<feature type="binding site" evidence="17">
    <location>
        <position position="306"/>
    </location>
    <ligand>
        <name>substrate</name>
    </ligand>
</feature>
<dbReference type="FunFam" id="3.50.50.60:FF:000482">
    <property type="entry name" value="Succinate dehydrogenase complex, subunit A, flavoprotein (Fp)"/>
    <property type="match status" value="1"/>
</dbReference>
<dbReference type="Gene3D" id="1.20.58.100">
    <property type="entry name" value="Fumarate reductase/succinate dehydrogenase flavoprotein-like, C-terminal domain"/>
    <property type="match status" value="1"/>
</dbReference>
<evidence type="ECO:0000259" key="22">
    <source>
        <dbReference type="Pfam" id="PF02910"/>
    </source>
</evidence>
<keyword evidence="10 20" id="KW-0249">Electron transport</keyword>
<dbReference type="SUPFAM" id="SSF46977">
    <property type="entry name" value="Succinate dehydrogenase/fumarate reductase flavoprotein C-terminal domain"/>
    <property type="match status" value="1"/>
</dbReference>
<dbReference type="Pfam" id="PF00890">
    <property type="entry name" value="FAD_binding_2"/>
    <property type="match status" value="1"/>
</dbReference>
<dbReference type="AlphaFoldDB" id="A0A9N8VIA3"/>
<keyword evidence="6 18" id="KW-0285">Flavoprotein</keyword>
<dbReference type="GO" id="GO:0006099">
    <property type="term" value="P:tricarboxylic acid cycle"/>
    <property type="evidence" value="ECO:0007669"/>
    <property type="project" value="UniProtKB-KW"/>
</dbReference>
<keyword evidence="8 18" id="KW-0274">FAD</keyword>
<evidence type="ECO:0000256" key="1">
    <source>
        <dbReference type="ARBA" id="ARBA00004443"/>
    </source>
</evidence>
<comment type="caution">
    <text evidence="23">The sequence shown here is derived from an EMBL/GenBank/DDBJ whole genome shotgun (WGS) entry which is preliminary data.</text>
</comment>
<evidence type="ECO:0000256" key="2">
    <source>
        <dbReference type="ARBA" id="ARBA00004788"/>
    </source>
</evidence>
<dbReference type="GO" id="GO:0005743">
    <property type="term" value="C:mitochondrial inner membrane"/>
    <property type="evidence" value="ECO:0007669"/>
    <property type="project" value="UniProtKB-SubCell"/>
</dbReference>
<dbReference type="PRINTS" id="PR00411">
    <property type="entry name" value="PNDRDTASEI"/>
</dbReference>
<dbReference type="Pfam" id="PF02910">
    <property type="entry name" value="Succ_DH_flav_C"/>
    <property type="match status" value="1"/>
</dbReference>
<evidence type="ECO:0000256" key="14">
    <source>
        <dbReference type="ARBA" id="ARBA00049220"/>
    </source>
</evidence>
<evidence type="ECO:0000256" key="12">
    <source>
        <dbReference type="ARBA" id="ARBA00023128"/>
    </source>
</evidence>
<evidence type="ECO:0000256" key="9">
    <source>
        <dbReference type="ARBA" id="ARBA00022946"/>
    </source>
</evidence>
<evidence type="ECO:0000256" key="15">
    <source>
        <dbReference type="ARBA" id="ARBA00059077"/>
    </source>
</evidence>
<evidence type="ECO:0000256" key="3">
    <source>
        <dbReference type="ARBA" id="ARBA00008040"/>
    </source>
</evidence>
<evidence type="ECO:0000256" key="18">
    <source>
        <dbReference type="PIRSR" id="PIRSR611281-3"/>
    </source>
</evidence>
<comment type="subcellular location">
    <subcellularLocation>
        <location evidence="1 20">Mitochondrion inner membrane</location>
        <topology evidence="1 20">Peripheral membrane protein</topology>
        <orientation evidence="1 20">Matrix side</orientation>
    </subcellularLocation>
</comment>
<dbReference type="FunFam" id="3.90.700.10:FF:000001">
    <property type="entry name" value="Mitochondrial succinate dehydrogenase flavoprotein subunit"/>
    <property type="match status" value="1"/>
</dbReference>
<evidence type="ECO:0000256" key="4">
    <source>
        <dbReference type="ARBA" id="ARBA00022448"/>
    </source>
</evidence>
<dbReference type="FunFam" id="1.20.58.100:FF:000001">
    <property type="entry name" value="Succinate dehydrogenase flavoprotein subunit (SdhA)"/>
    <property type="match status" value="1"/>
</dbReference>
<dbReference type="PANTHER" id="PTHR11632:SF51">
    <property type="entry name" value="SUCCINATE DEHYDROGENASE [UBIQUINONE] FLAVOPROTEIN SUBUNIT, MITOCHONDRIAL"/>
    <property type="match status" value="1"/>
</dbReference>
<dbReference type="GO" id="GO:0050660">
    <property type="term" value="F:flavin adenine dinucleotide binding"/>
    <property type="evidence" value="ECO:0007669"/>
    <property type="project" value="InterPro"/>
</dbReference>
<dbReference type="OrthoDB" id="71672at2759"/>
<evidence type="ECO:0000256" key="13">
    <source>
        <dbReference type="ARBA" id="ARBA00023136"/>
    </source>
</evidence>
<dbReference type="InterPro" id="IPR003953">
    <property type="entry name" value="FAD-dep_OxRdtase_2_FAD-bd"/>
</dbReference>
<dbReference type="InterPro" id="IPR027477">
    <property type="entry name" value="Succ_DH/fumarate_Rdtase_cat_sf"/>
</dbReference>
<evidence type="ECO:0000259" key="21">
    <source>
        <dbReference type="Pfam" id="PF00890"/>
    </source>
</evidence>
<sequence>MFRTLITGARQSKFNSSTPALLRAFHASKPAARIVATEPLRAKEAPSHVSSKYTVIDHTYDAIVVGAGGAGLRAAFGLAEAGFNTACITKLFPTRSHTVAAQGGINAALGNMTEDDWRWHMYDTVKGSDWLGDQDAIHYMCREAPRTVIELEHYGVPFSRTEEGKIYQRAFGGQSLNFGQGGQAYRCAAVADRTGHALLHTLYGQSLKHNTNFFIEYFALDLLMEDGVCRGVIALSQEDGTLHRFRAHKTVLATGGYGRAYFSCTSAHTCTGDGNAMVARAGLPLQDMEFVQFHPTGIYGAGCLITEGARGEGGYLLNSKGERFMERYAPTAKDLASRDVVSRSMTMEIREGRGIGEEQDHILLQLSHLPPDVLHERLPGISETAAIFAGVDVTKEAIPVLPTVHYNMGGIPTRYTGEVLTQDKNGNDVVVPGLYAAGEAACVSVHGANRLGANSLLDIVVFGRAAAHHIKDTLEAGTPHKALAPDTGAKTIANLDKLRNANGTQPTAEIRTNMQKAMQRDAAVFRTQQSLDEGVTSITKIFKSFDQVKVSDRSMIWNSDLIETWELQNLLTNATQTMNSALARKESRGAHAREDFKDRNDKEWMKHTLSWQDHETGKVDLKYRAVTSKTLDEKECQAVPPKARVY</sequence>
<dbReference type="InterPro" id="IPR014006">
    <property type="entry name" value="Succ_Dhase_FrdA_Gneg"/>
</dbReference>
<keyword evidence="12" id="KW-0496">Mitochondrion</keyword>
<evidence type="ECO:0000256" key="17">
    <source>
        <dbReference type="PIRSR" id="PIRSR611281-2"/>
    </source>
</evidence>
<keyword evidence="5 20" id="KW-0816">Tricarboxylic acid cycle</keyword>
<dbReference type="SUPFAM" id="SSF56425">
    <property type="entry name" value="Succinate dehydrogenase/fumarate reductase flavoprotein, catalytic domain"/>
    <property type="match status" value="1"/>
</dbReference>
<evidence type="ECO:0000256" key="16">
    <source>
        <dbReference type="PIRSR" id="PIRSR000171-1"/>
    </source>
</evidence>
<reference evidence="23" key="1">
    <citation type="submission" date="2021-06" db="EMBL/GenBank/DDBJ databases">
        <authorList>
            <person name="Kallberg Y."/>
            <person name="Tangrot J."/>
            <person name="Rosling A."/>
        </authorList>
    </citation>
    <scope>NUCLEOTIDE SEQUENCE</scope>
    <source>
        <strain evidence="23">MT106</strain>
    </source>
</reference>
<dbReference type="InterPro" id="IPR003952">
    <property type="entry name" value="FRD_SDH_FAD_BS"/>
</dbReference>
<feature type="binding site" evidence="17">
    <location>
        <position position="294"/>
    </location>
    <ligand>
        <name>substrate</name>
    </ligand>
</feature>
<comment type="cofactor">
    <cofactor evidence="18">
        <name>FAD</name>
        <dbReference type="ChEBI" id="CHEBI:57692"/>
    </cofactor>
    <text evidence="18">Flavinylated by SdhE, about 5% flavinylation occurs in the absence of SdhE.</text>
</comment>
<evidence type="ECO:0000256" key="10">
    <source>
        <dbReference type="ARBA" id="ARBA00022982"/>
    </source>
</evidence>
<keyword evidence="24" id="KW-1185">Reference proteome</keyword>
<dbReference type="EMBL" id="CAJVPL010000125">
    <property type="protein sequence ID" value="CAG8450795.1"/>
    <property type="molecule type" value="Genomic_DNA"/>
</dbReference>
<keyword evidence="9 20" id="KW-0809">Transit peptide</keyword>
<dbReference type="NCBIfam" id="TIGR01812">
    <property type="entry name" value="sdhA_frdA_Gneg"/>
    <property type="match status" value="1"/>
</dbReference>
<feature type="binding site" evidence="18">
    <location>
        <position position="273"/>
    </location>
    <ligand>
        <name>FAD</name>
        <dbReference type="ChEBI" id="CHEBI:57692"/>
    </ligand>
</feature>
<evidence type="ECO:0000256" key="19">
    <source>
        <dbReference type="PIRSR" id="PIRSR611281-4"/>
    </source>
</evidence>
<dbReference type="FunFam" id="4.10.80.40:FF:000002">
    <property type="entry name" value="Succinate dehydrogenase [ubiquinone] flavoprotein subunit, mitochondrial"/>
    <property type="match status" value="1"/>
</dbReference>
<feature type="binding site" evidence="18">
    <location>
        <begin position="66"/>
        <end position="71"/>
    </location>
    <ligand>
        <name>FAD</name>
        <dbReference type="ChEBI" id="CHEBI:57692"/>
    </ligand>
</feature>
<dbReference type="PROSITE" id="PS00504">
    <property type="entry name" value="FRD_SDH_FAD_BINDING"/>
    <property type="match status" value="1"/>
</dbReference>
<dbReference type="GO" id="GO:0009055">
    <property type="term" value="F:electron transfer activity"/>
    <property type="evidence" value="ECO:0007669"/>
    <property type="project" value="TreeGrafter"/>
</dbReference>
<evidence type="ECO:0000256" key="8">
    <source>
        <dbReference type="ARBA" id="ARBA00022827"/>
    </source>
</evidence>
<keyword evidence="4 20" id="KW-0813">Transport</keyword>
<dbReference type="InterPro" id="IPR036188">
    <property type="entry name" value="FAD/NAD-bd_sf"/>
</dbReference>
<comment type="pathway">
    <text evidence="2 20">Carbohydrate metabolism; tricarboxylic acid cycle; fumarate from succinate (eukaryal route): step 1/1.</text>
</comment>
<comment type="similarity">
    <text evidence="3 20">Belongs to the FAD-dependent oxidoreductase 2 family. FRD/SDH subfamily.</text>
</comment>
<comment type="catalytic activity">
    <reaction evidence="14 20">
        <text>a quinone + succinate = fumarate + a quinol</text>
        <dbReference type="Rhea" id="RHEA:40523"/>
        <dbReference type="ChEBI" id="CHEBI:24646"/>
        <dbReference type="ChEBI" id="CHEBI:29806"/>
        <dbReference type="ChEBI" id="CHEBI:30031"/>
        <dbReference type="ChEBI" id="CHEBI:132124"/>
        <dbReference type="EC" id="1.3.5.1"/>
    </reaction>
</comment>
<dbReference type="InterPro" id="IPR037099">
    <property type="entry name" value="Fum_R/Succ_DH_flav-like_C_sf"/>
</dbReference>
<dbReference type="GO" id="GO:0008177">
    <property type="term" value="F:succinate dehydrogenase (quinone) activity"/>
    <property type="evidence" value="ECO:0007669"/>
    <property type="project" value="UniProtKB-EC"/>
</dbReference>
<evidence type="ECO:0000256" key="11">
    <source>
        <dbReference type="ARBA" id="ARBA00023002"/>
    </source>
</evidence>
<evidence type="ECO:0000313" key="23">
    <source>
        <dbReference type="EMBL" id="CAG8450795.1"/>
    </source>
</evidence>
<feature type="binding site" evidence="17">
    <location>
        <position position="450"/>
    </location>
    <ligand>
        <name>substrate</name>
    </ligand>
</feature>
<feature type="active site" description="Proton acceptor" evidence="16">
    <location>
        <position position="338"/>
    </location>
</feature>
<dbReference type="InterPro" id="IPR030664">
    <property type="entry name" value="SdhA/FrdA/AprA"/>
</dbReference>
<dbReference type="InterPro" id="IPR011281">
    <property type="entry name" value="Succ_DH_flav_su_fwd"/>
</dbReference>
<feature type="modified residue" description="Tele-8alpha-FAD histidine" evidence="19">
    <location>
        <position position="97"/>
    </location>
</feature>
<dbReference type="GO" id="GO:0006121">
    <property type="term" value="P:mitochondrial electron transport, succinate to ubiquinone"/>
    <property type="evidence" value="ECO:0007669"/>
    <property type="project" value="TreeGrafter"/>
</dbReference>
<dbReference type="Proteomes" id="UP000789831">
    <property type="component" value="Unassembled WGS sequence"/>
</dbReference>
<comment type="function">
    <text evidence="15 20">Flavoprotein (FP) subunit of succinate dehydrogenase (SDH) that is involved in complex II of the mitochondrial electron transport chain and is responsible for transferring electrons from succinate to ubiquinone (coenzyme Q).</text>
</comment>
<dbReference type="Gene3D" id="3.90.700.10">
    <property type="entry name" value="Succinate dehydrogenase/fumarate reductase flavoprotein, catalytic domain"/>
    <property type="match status" value="1"/>
</dbReference>
<gene>
    <name evidence="23" type="ORF">AGERDE_LOCUS1719</name>
</gene>
<dbReference type="SUPFAM" id="SSF51905">
    <property type="entry name" value="FAD/NAD(P)-binding domain"/>
    <property type="match status" value="1"/>
</dbReference>
<keyword evidence="13 20" id="KW-0472">Membrane</keyword>
<evidence type="ECO:0000256" key="6">
    <source>
        <dbReference type="ARBA" id="ARBA00022630"/>
    </source>
</evidence>
<feature type="binding site" evidence="17">
    <location>
        <position position="405"/>
    </location>
    <ligand>
        <name>substrate</name>
    </ligand>
</feature>
<accession>A0A9N8VIA3</accession>
<keyword evidence="7" id="KW-0999">Mitochondrion inner membrane</keyword>
<protein>
    <recommendedName>
        <fullName evidence="20">Succinate dehydrogenase [ubiquinone] flavoprotein subunit, mitochondrial</fullName>
        <ecNumber evidence="20">1.3.5.1</ecNumber>
    </recommendedName>
</protein>
<feature type="binding site" evidence="18">
    <location>
        <position position="439"/>
    </location>
    <ligand>
        <name>FAD</name>
        <dbReference type="ChEBI" id="CHEBI:57692"/>
    </ligand>
</feature>
<evidence type="ECO:0000313" key="24">
    <source>
        <dbReference type="Proteomes" id="UP000789831"/>
    </source>
</evidence>
<dbReference type="Gene3D" id="4.10.80.40">
    <property type="entry name" value="succinate dehydrogenase protein domain"/>
    <property type="match status" value="1"/>
</dbReference>
<organism evidence="23 24">
    <name type="scientific">Ambispora gerdemannii</name>
    <dbReference type="NCBI Taxonomy" id="144530"/>
    <lineage>
        <taxon>Eukaryota</taxon>
        <taxon>Fungi</taxon>
        <taxon>Fungi incertae sedis</taxon>
        <taxon>Mucoromycota</taxon>
        <taxon>Glomeromycotina</taxon>
        <taxon>Glomeromycetes</taxon>
        <taxon>Archaeosporales</taxon>
        <taxon>Ambisporaceae</taxon>
        <taxon>Ambispora</taxon>
    </lineage>
</organism>
<keyword evidence="11 20" id="KW-0560">Oxidoreductase</keyword>
<feature type="domain" description="Fumarate reductase/succinate dehydrogenase flavoprotein-like C-terminal" evidence="22">
    <location>
        <begin position="511"/>
        <end position="646"/>
    </location>
</feature>
<dbReference type="EC" id="1.3.5.1" evidence="20"/>
<dbReference type="InterPro" id="IPR015939">
    <property type="entry name" value="Fum_Rdtase/Succ_DH_flav-like_C"/>
</dbReference>